<accession>A0A2N3LK79</accession>
<dbReference type="EMBL" id="PIQO01000007">
    <property type="protein sequence ID" value="PKR85031.1"/>
    <property type="molecule type" value="Genomic_DNA"/>
</dbReference>
<organism evidence="2 3">
    <name type="scientific">Heyndrickxia camelliae</name>
    <dbReference type="NCBI Taxonomy" id="1707093"/>
    <lineage>
        <taxon>Bacteria</taxon>
        <taxon>Bacillati</taxon>
        <taxon>Bacillota</taxon>
        <taxon>Bacilli</taxon>
        <taxon>Bacillales</taxon>
        <taxon>Bacillaceae</taxon>
        <taxon>Heyndrickxia</taxon>
    </lineage>
</organism>
<dbReference type="OrthoDB" id="41445at2"/>
<comment type="caution">
    <text evidence="2">The sequence shown here is derived from an EMBL/GenBank/DDBJ whole genome shotgun (WGS) entry which is preliminary data.</text>
</comment>
<name>A0A2N3LK79_9BACI</name>
<evidence type="ECO:0000313" key="2">
    <source>
        <dbReference type="EMBL" id="PKR85031.1"/>
    </source>
</evidence>
<protein>
    <submittedName>
        <fullName evidence="2">Uncharacterized protein</fullName>
    </submittedName>
</protein>
<evidence type="ECO:0000313" key="3">
    <source>
        <dbReference type="Proteomes" id="UP000233440"/>
    </source>
</evidence>
<dbReference type="RefSeq" id="WP_101354397.1">
    <property type="nucleotide sequence ID" value="NZ_PIQO01000007.1"/>
</dbReference>
<feature type="region of interest" description="Disordered" evidence="1">
    <location>
        <begin position="36"/>
        <end position="60"/>
    </location>
</feature>
<dbReference type="AlphaFoldDB" id="A0A2N3LK79"/>
<reference evidence="2 3" key="1">
    <citation type="submission" date="2017-11" db="EMBL/GenBank/DDBJ databases">
        <title>Bacillus camelliae sp. nov., isolated from pu'er tea.</title>
        <authorList>
            <person name="Niu L."/>
        </authorList>
    </citation>
    <scope>NUCLEOTIDE SEQUENCE [LARGE SCALE GENOMIC DNA]</scope>
    <source>
        <strain evidence="2 3">7578-1</strain>
    </source>
</reference>
<proteinExistence type="predicted"/>
<gene>
    <name evidence="2" type="ORF">CWO92_11760</name>
</gene>
<sequence length="139" mass="14979">MKSIKVIKIITSFVLLFGFLISISKVSAAEQNLSAEPIAEPNYTPPQKEGPGGGTPSANMTIAKSFSSAMGGGMRAPSNASKVASSLPKTWDKANTSVDLIVEGKVKQRRYYGSDKAAKQDIDYFHPDNGTHVFPHRHN</sequence>
<evidence type="ECO:0000256" key="1">
    <source>
        <dbReference type="SAM" id="MobiDB-lite"/>
    </source>
</evidence>
<dbReference type="Proteomes" id="UP000233440">
    <property type="component" value="Unassembled WGS sequence"/>
</dbReference>
<keyword evidence="3" id="KW-1185">Reference proteome</keyword>